<keyword evidence="7 9" id="KW-0560">Oxidoreductase</keyword>
<evidence type="ECO:0000256" key="7">
    <source>
        <dbReference type="ARBA" id="ARBA00023002"/>
    </source>
</evidence>
<dbReference type="PANTHER" id="PTHR11645:SF0">
    <property type="entry name" value="PYRROLINE-5-CARBOXYLATE REDUCTASE 3"/>
    <property type="match status" value="1"/>
</dbReference>
<accession>A0AA46Q0J7</accession>
<comment type="catalytic activity">
    <reaction evidence="9 12">
        <text>L-proline + NADP(+) = (S)-1-pyrroline-5-carboxylate + NADPH + 2 H(+)</text>
        <dbReference type="Rhea" id="RHEA:14109"/>
        <dbReference type="ChEBI" id="CHEBI:15378"/>
        <dbReference type="ChEBI" id="CHEBI:17388"/>
        <dbReference type="ChEBI" id="CHEBI:57783"/>
        <dbReference type="ChEBI" id="CHEBI:58349"/>
        <dbReference type="ChEBI" id="CHEBI:60039"/>
        <dbReference type="EC" id="1.5.1.2"/>
    </reaction>
</comment>
<dbReference type="PROSITE" id="PS00521">
    <property type="entry name" value="P5CR"/>
    <property type="match status" value="1"/>
</dbReference>
<keyword evidence="6 9" id="KW-0521">NADP</keyword>
<dbReference type="Proteomes" id="UP001163104">
    <property type="component" value="Chromosome"/>
</dbReference>
<evidence type="ECO:0000256" key="9">
    <source>
        <dbReference type="HAMAP-Rule" id="MF_01925"/>
    </source>
</evidence>
<evidence type="ECO:0000256" key="8">
    <source>
        <dbReference type="ARBA" id="ARBA00058118"/>
    </source>
</evidence>
<dbReference type="InterPro" id="IPR008927">
    <property type="entry name" value="6-PGluconate_DH-like_C_sf"/>
</dbReference>
<reference evidence="15" key="1">
    <citation type="submission" date="2022-10" db="EMBL/GenBank/DDBJ databases">
        <title>Mechanism of multi-heavy metal repair in Cytobacillus Firmus M7.</title>
        <authorList>
            <person name="Li X."/>
            <person name="Yu C."/>
        </authorList>
    </citation>
    <scope>NUCLEOTIDE SEQUENCE</scope>
    <source>
        <strain evidence="15">M7</strain>
    </source>
</reference>
<feature type="binding site" evidence="11">
    <location>
        <position position="57"/>
    </location>
    <ligand>
        <name>NADPH</name>
        <dbReference type="ChEBI" id="CHEBI:57783"/>
    </ligand>
</feature>
<comment type="similarity">
    <text evidence="2 9 12">Belongs to the pyrroline-5-carboxylate reductase family.</text>
</comment>
<dbReference type="InterPro" id="IPR029036">
    <property type="entry name" value="P5CR_dimer"/>
</dbReference>
<keyword evidence="4 9" id="KW-0028">Amino-acid biosynthesis</keyword>
<dbReference type="RefSeq" id="WP_048011732.1">
    <property type="nucleotide sequence ID" value="NZ_CP107027.1"/>
</dbReference>
<evidence type="ECO:0000313" key="16">
    <source>
        <dbReference type="Proteomes" id="UP001163104"/>
    </source>
</evidence>
<dbReference type="SUPFAM" id="SSF48179">
    <property type="entry name" value="6-phosphogluconate dehydrogenase C-terminal domain-like"/>
    <property type="match status" value="1"/>
</dbReference>
<evidence type="ECO:0000259" key="13">
    <source>
        <dbReference type="Pfam" id="PF03807"/>
    </source>
</evidence>
<dbReference type="Pfam" id="PF14748">
    <property type="entry name" value="P5CR_dimer"/>
    <property type="match status" value="1"/>
</dbReference>
<evidence type="ECO:0000259" key="14">
    <source>
        <dbReference type="Pfam" id="PF14748"/>
    </source>
</evidence>
<dbReference type="InterPro" id="IPR053790">
    <property type="entry name" value="P5CR-like_CS"/>
</dbReference>
<evidence type="ECO:0000256" key="4">
    <source>
        <dbReference type="ARBA" id="ARBA00022605"/>
    </source>
</evidence>
<dbReference type="EC" id="1.5.1.2" evidence="9 10"/>
<comment type="catalytic activity">
    <reaction evidence="9">
        <text>L-proline + NAD(+) = (S)-1-pyrroline-5-carboxylate + NADH + 2 H(+)</text>
        <dbReference type="Rhea" id="RHEA:14105"/>
        <dbReference type="ChEBI" id="CHEBI:15378"/>
        <dbReference type="ChEBI" id="CHEBI:17388"/>
        <dbReference type="ChEBI" id="CHEBI:57540"/>
        <dbReference type="ChEBI" id="CHEBI:57945"/>
        <dbReference type="ChEBI" id="CHEBI:60039"/>
        <dbReference type="EC" id="1.5.1.2"/>
    </reaction>
</comment>
<feature type="domain" description="Pyrroline-5-carboxylate reductase catalytic N-terminal" evidence="13">
    <location>
        <begin position="5"/>
        <end position="99"/>
    </location>
</feature>
<dbReference type="SUPFAM" id="SSF51735">
    <property type="entry name" value="NAD(P)-binding Rossmann-fold domains"/>
    <property type="match status" value="1"/>
</dbReference>
<evidence type="ECO:0000256" key="12">
    <source>
        <dbReference type="RuleBase" id="RU003903"/>
    </source>
</evidence>
<evidence type="ECO:0000256" key="10">
    <source>
        <dbReference type="NCBIfam" id="TIGR00112"/>
    </source>
</evidence>
<protein>
    <recommendedName>
        <fullName evidence="9 10">Pyrroline-5-carboxylate reductase</fullName>
        <shortName evidence="9">P5C reductase</shortName>
        <shortName evidence="9">P5CR</shortName>
        <ecNumber evidence="9 10">1.5.1.2</ecNumber>
    </recommendedName>
    <alternativeName>
        <fullName evidence="9">PCA reductase</fullName>
    </alternativeName>
</protein>
<dbReference type="NCBIfam" id="TIGR00112">
    <property type="entry name" value="proC"/>
    <property type="match status" value="1"/>
</dbReference>
<dbReference type="GO" id="GO:0005737">
    <property type="term" value="C:cytoplasm"/>
    <property type="evidence" value="ECO:0007669"/>
    <property type="project" value="UniProtKB-SubCell"/>
</dbReference>
<dbReference type="Gene3D" id="3.40.50.720">
    <property type="entry name" value="NAD(P)-binding Rossmann-like Domain"/>
    <property type="match status" value="1"/>
</dbReference>
<gene>
    <name evidence="9 15" type="primary">proC</name>
    <name evidence="15" type="ORF">OD459_08280</name>
</gene>
<keyword evidence="3 9" id="KW-0963">Cytoplasm</keyword>
<evidence type="ECO:0000256" key="5">
    <source>
        <dbReference type="ARBA" id="ARBA00022650"/>
    </source>
</evidence>
<feature type="domain" description="Pyrroline-5-carboxylate reductase dimerisation" evidence="14">
    <location>
        <begin position="162"/>
        <end position="265"/>
    </location>
</feature>
<feature type="binding site" evidence="11">
    <location>
        <begin position="70"/>
        <end position="73"/>
    </location>
    <ligand>
        <name>NADP(+)</name>
        <dbReference type="ChEBI" id="CHEBI:58349"/>
    </ligand>
</feature>
<evidence type="ECO:0000256" key="1">
    <source>
        <dbReference type="ARBA" id="ARBA00004496"/>
    </source>
</evidence>
<evidence type="ECO:0000256" key="6">
    <source>
        <dbReference type="ARBA" id="ARBA00022857"/>
    </source>
</evidence>
<dbReference type="FunFam" id="3.40.50.720:FF:000190">
    <property type="entry name" value="Pyrroline-5-carboxylate reductase"/>
    <property type="match status" value="1"/>
</dbReference>
<dbReference type="InterPro" id="IPR036291">
    <property type="entry name" value="NAD(P)-bd_dom_sf"/>
</dbReference>
<dbReference type="Pfam" id="PF03807">
    <property type="entry name" value="F420_oxidored"/>
    <property type="match status" value="1"/>
</dbReference>
<comment type="pathway">
    <text evidence="9 12">Amino-acid biosynthesis; L-proline biosynthesis; L-proline from L-glutamate 5-semialdehyde: step 1/1.</text>
</comment>
<proteinExistence type="inferred from homology"/>
<dbReference type="InterPro" id="IPR000304">
    <property type="entry name" value="Pyrroline-COOH_reductase"/>
</dbReference>
<keyword evidence="5 9" id="KW-0641">Proline biosynthesis</keyword>
<evidence type="ECO:0000256" key="11">
    <source>
        <dbReference type="PIRSR" id="PIRSR000193-1"/>
    </source>
</evidence>
<dbReference type="PANTHER" id="PTHR11645">
    <property type="entry name" value="PYRROLINE-5-CARBOXYLATE REDUCTASE"/>
    <property type="match status" value="1"/>
</dbReference>
<comment type="function">
    <text evidence="8 9">Catalyzes the reduction of 1-pyrroline-5-carboxylate (PCA) to L-proline.</text>
</comment>
<dbReference type="InterPro" id="IPR028939">
    <property type="entry name" value="P5C_Rdtase_cat_N"/>
</dbReference>
<feature type="binding site" evidence="11">
    <location>
        <begin position="8"/>
        <end position="13"/>
    </location>
    <ligand>
        <name>NADP(+)</name>
        <dbReference type="ChEBI" id="CHEBI:58349"/>
    </ligand>
</feature>
<evidence type="ECO:0000256" key="2">
    <source>
        <dbReference type="ARBA" id="ARBA00005525"/>
    </source>
</evidence>
<dbReference type="AlphaFoldDB" id="A0AA46Q0J7"/>
<dbReference type="GO" id="GO:0004735">
    <property type="term" value="F:pyrroline-5-carboxylate reductase activity"/>
    <property type="evidence" value="ECO:0007669"/>
    <property type="project" value="UniProtKB-UniRule"/>
</dbReference>
<dbReference type="PIRSF" id="PIRSF000193">
    <property type="entry name" value="Pyrrol-5-carb_rd"/>
    <property type="match status" value="1"/>
</dbReference>
<dbReference type="GO" id="GO:0055129">
    <property type="term" value="P:L-proline biosynthetic process"/>
    <property type="evidence" value="ECO:0007669"/>
    <property type="project" value="UniProtKB-UniRule"/>
</dbReference>
<dbReference type="HAMAP" id="MF_01925">
    <property type="entry name" value="P5C_reductase"/>
    <property type="match status" value="1"/>
</dbReference>
<comment type="subcellular location">
    <subcellularLocation>
        <location evidence="1 9">Cytoplasm</location>
    </subcellularLocation>
</comment>
<evidence type="ECO:0000256" key="3">
    <source>
        <dbReference type="ARBA" id="ARBA00022490"/>
    </source>
</evidence>
<dbReference type="Gene3D" id="1.10.3730.10">
    <property type="entry name" value="ProC C-terminal domain-like"/>
    <property type="match status" value="1"/>
</dbReference>
<dbReference type="FunFam" id="1.10.3730.10:FF:000001">
    <property type="entry name" value="Pyrroline-5-carboxylate reductase"/>
    <property type="match status" value="1"/>
</dbReference>
<evidence type="ECO:0000313" key="15">
    <source>
        <dbReference type="EMBL" id="UYG97015.1"/>
    </source>
</evidence>
<dbReference type="EMBL" id="CP107027">
    <property type="protein sequence ID" value="UYG97015.1"/>
    <property type="molecule type" value="Genomic_DNA"/>
</dbReference>
<sequence length="271" mass="29011">MNKNIGFIGCGKMTQAIIGGILKSDLVNARQIIASAKTEKTLVDVKSRWDIQTRFSNSEAAEVADILFLAIKPDAHSAVIEEIKDSITSHTIIITIAAGISLSFLEKSFGRKIKAVRSMPNTPSLVGEGMCVLSANESLSPEEMEDVIKIFSCIGRAAVMEEKMMDAIPAISGSSPAYAYIFIEALADGGVKAGLPRDQSYELAAQAILGAARMVLETGKHPAELKDEVCTPGGATIEAVAELERKGFRSAVLSAMEQCFEKTKALSRKNN</sequence>
<name>A0AA46Q0J7_CYTFI</name>
<organism evidence="15 16">
    <name type="scientific">Cytobacillus firmus</name>
    <name type="common">Bacillus firmus</name>
    <dbReference type="NCBI Taxonomy" id="1399"/>
    <lineage>
        <taxon>Bacteria</taxon>
        <taxon>Bacillati</taxon>
        <taxon>Bacillota</taxon>
        <taxon>Bacilli</taxon>
        <taxon>Bacillales</taxon>
        <taxon>Bacillaceae</taxon>
        <taxon>Cytobacillus</taxon>
    </lineage>
</organism>